<dbReference type="VEuPathDB" id="FungiDB:PV06_06963"/>
<dbReference type="HOGENOM" id="CLU_1421431_0_0_1"/>
<evidence type="ECO:0000313" key="4">
    <source>
        <dbReference type="Proteomes" id="UP000053342"/>
    </source>
</evidence>
<accession>A0A0D2AN55</accession>
<dbReference type="EMBL" id="KN847337">
    <property type="protein sequence ID" value="KIW41401.1"/>
    <property type="molecule type" value="Genomic_DNA"/>
</dbReference>
<dbReference type="RefSeq" id="XP_016261617.1">
    <property type="nucleotide sequence ID" value="XM_016408137.1"/>
</dbReference>
<gene>
    <name evidence="3" type="ORF">PV06_06963</name>
</gene>
<feature type="region of interest" description="Disordered" evidence="1">
    <location>
        <begin position="26"/>
        <end position="72"/>
    </location>
</feature>
<protein>
    <submittedName>
        <fullName evidence="3">Uncharacterized protein</fullName>
    </submittedName>
</protein>
<feature type="chain" id="PRO_5002238506" evidence="2">
    <location>
        <begin position="19"/>
        <end position="191"/>
    </location>
</feature>
<dbReference type="GeneID" id="27359037"/>
<dbReference type="AlphaFoldDB" id="A0A0D2AN55"/>
<dbReference type="Proteomes" id="UP000053342">
    <property type="component" value="Unassembled WGS sequence"/>
</dbReference>
<sequence length="191" mass="20288">MRVTTLLGLLFFLAAAMAIPITTTGGGNGPHGPVGHNATDTLPPGRNSTDDEVPFPGHRVATRNFPGRNSANPFPGHKVADAFFGPGGDGGHHNSTHEADAFFLPPGGHKVVAARDALAPRGRNSTHVFFPPSSGQNSTYPFLPPDIPVEINVEVEKEEEPVVVERGQYIDCIMSNQFCTPHTPPPPAEED</sequence>
<evidence type="ECO:0000256" key="2">
    <source>
        <dbReference type="SAM" id="SignalP"/>
    </source>
</evidence>
<evidence type="ECO:0000256" key="1">
    <source>
        <dbReference type="SAM" id="MobiDB-lite"/>
    </source>
</evidence>
<name>A0A0D2AN55_9EURO</name>
<organism evidence="3 4">
    <name type="scientific">Exophiala oligosperma</name>
    <dbReference type="NCBI Taxonomy" id="215243"/>
    <lineage>
        <taxon>Eukaryota</taxon>
        <taxon>Fungi</taxon>
        <taxon>Dikarya</taxon>
        <taxon>Ascomycota</taxon>
        <taxon>Pezizomycotina</taxon>
        <taxon>Eurotiomycetes</taxon>
        <taxon>Chaetothyriomycetidae</taxon>
        <taxon>Chaetothyriales</taxon>
        <taxon>Herpotrichiellaceae</taxon>
        <taxon>Exophiala</taxon>
    </lineage>
</organism>
<feature type="signal peptide" evidence="2">
    <location>
        <begin position="1"/>
        <end position="18"/>
    </location>
</feature>
<evidence type="ECO:0000313" key="3">
    <source>
        <dbReference type="EMBL" id="KIW41401.1"/>
    </source>
</evidence>
<keyword evidence="4" id="KW-1185">Reference proteome</keyword>
<proteinExistence type="predicted"/>
<reference evidence="3 4" key="1">
    <citation type="submission" date="2015-01" db="EMBL/GenBank/DDBJ databases">
        <title>The Genome Sequence of Exophiala oligosperma CBS72588.</title>
        <authorList>
            <consortium name="The Broad Institute Genomics Platform"/>
            <person name="Cuomo C."/>
            <person name="de Hoog S."/>
            <person name="Gorbushina A."/>
            <person name="Stielow B."/>
            <person name="Teixiera M."/>
            <person name="Abouelleil A."/>
            <person name="Chapman S.B."/>
            <person name="Priest M."/>
            <person name="Young S.K."/>
            <person name="Wortman J."/>
            <person name="Nusbaum C."/>
            <person name="Birren B."/>
        </authorList>
    </citation>
    <scope>NUCLEOTIDE SEQUENCE [LARGE SCALE GENOMIC DNA]</scope>
    <source>
        <strain evidence="3 4">CBS 72588</strain>
    </source>
</reference>
<keyword evidence="2" id="KW-0732">Signal</keyword>